<evidence type="ECO:0000313" key="3">
    <source>
        <dbReference type="Proteomes" id="UP000034166"/>
    </source>
</evidence>
<dbReference type="EMBL" id="LAYY01000010">
    <property type="protein sequence ID" value="KKK37927.1"/>
    <property type="molecule type" value="Genomic_DNA"/>
</dbReference>
<accession>A0A0M2SY81</accession>
<dbReference type="Pfam" id="PF08378">
    <property type="entry name" value="NERD"/>
    <property type="match status" value="1"/>
</dbReference>
<dbReference type="PATRIC" id="fig|1408103.3.peg.2388"/>
<proteinExistence type="predicted"/>
<evidence type="ECO:0000313" key="2">
    <source>
        <dbReference type="EMBL" id="KKK37927.1"/>
    </source>
</evidence>
<dbReference type="PROSITE" id="PS50965">
    <property type="entry name" value="NERD"/>
    <property type="match status" value="1"/>
</dbReference>
<organism evidence="2 3">
    <name type="scientific">Mesobacillus campisalis</name>
    <dbReference type="NCBI Taxonomy" id="1408103"/>
    <lineage>
        <taxon>Bacteria</taxon>
        <taxon>Bacillati</taxon>
        <taxon>Bacillota</taxon>
        <taxon>Bacilli</taxon>
        <taxon>Bacillales</taxon>
        <taxon>Bacillaceae</taxon>
        <taxon>Mesobacillus</taxon>
    </lineage>
</organism>
<comment type="caution">
    <text evidence="2">The sequence shown here is derived from an EMBL/GenBank/DDBJ whole genome shotgun (WGS) entry which is preliminary data.</text>
</comment>
<protein>
    <recommendedName>
        <fullName evidence="1">NERD domain-containing protein</fullName>
    </recommendedName>
</protein>
<dbReference type="Proteomes" id="UP000034166">
    <property type="component" value="Unassembled WGS sequence"/>
</dbReference>
<dbReference type="InterPro" id="IPR011528">
    <property type="entry name" value="NERD"/>
</dbReference>
<feature type="domain" description="NERD" evidence="1">
    <location>
        <begin position="41"/>
        <end position="155"/>
    </location>
</feature>
<name>A0A0M2SY81_9BACI</name>
<reference evidence="2 3" key="1">
    <citation type="submission" date="2015-04" db="EMBL/GenBank/DDBJ databases">
        <title>Taxonomic description and genome sequence of Bacillus campisalis sp. nov., a novel member of the genus Bacillus isolated from solar saltern.</title>
        <authorList>
            <person name="Mathan Kumar R."/>
            <person name="Kaur G."/>
            <person name="Kumar A."/>
            <person name="Singh N.K."/>
            <person name="Kaur N."/>
            <person name="Kumar N."/>
            <person name="Mayilraj S."/>
        </authorList>
    </citation>
    <scope>NUCLEOTIDE SEQUENCE [LARGE SCALE GENOMIC DNA]</scope>
    <source>
        <strain evidence="2 3">SA2-6</strain>
    </source>
</reference>
<evidence type="ECO:0000259" key="1">
    <source>
        <dbReference type="PROSITE" id="PS50965"/>
    </source>
</evidence>
<sequence length="155" mass="18196">MIIMPRLIPIIVHFGLALVPRLYGNHPKIPLIEKDIRRFMSGYRGEVTTDFHSQFLDDKNHSIFRGLRLLNGHHHFQIDTAILSRKYLLLLETKNNSGDLHIDQEQFSQTSSYGEKGYKHPIIQVNEHRDKLHAWLKSHHLHHSPRRPQPPICTH</sequence>
<dbReference type="OrthoDB" id="569879at2"/>
<keyword evidence="3" id="KW-1185">Reference proteome</keyword>
<dbReference type="AlphaFoldDB" id="A0A0M2SY81"/>
<gene>
    <name evidence="2" type="ORF">WQ57_10590</name>
</gene>